<dbReference type="PANTHER" id="PTHR31302">
    <property type="entry name" value="TRANSMEMBRANE PROTEIN WITH METALLOPHOSPHOESTERASE DOMAIN-RELATED"/>
    <property type="match status" value="1"/>
</dbReference>
<keyword evidence="3" id="KW-0812">Transmembrane</keyword>
<dbReference type="InterPro" id="IPR029052">
    <property type="entry name" value="Metallo-depent_PP-like"/>
</dbReference>
<keyword evidence="3" id="KW-0472">Membrane</keyword>
<dbReference type="InterPro" id="IPR004843">
    <property type="entry name" value="Calcineurin-like_PHP"/>
</dbReference>
<dbReference type="SUPFAM" id="SSF56300">
    <property type="entry name" value="Metallo-dependent phosphatases"/>
    <property type="match status" value="1"/>
</dbReference>
<evidence type="ECO:0000313" key="6">
    <source>
        <dbReference type="Proteomes" id="UP000070498"/>
    </source>
</evidence>
<gene>
    <name evidence="5" type="ORF">ATO67_21340</name>
</gene>
<evidence type="ECO:0000256" key="3">
    <source>
        <dbReference type="SAM" id="Phobius"/>
    </source>
</evidence>
<feature type="transmembrane region" description="Helical" evidence="3">
    <location>
        <begin position="60"/>
        <end position="82"/>
    </location>
</feature>
<protein>
    <submittedName>
        <fullName evidence="5">Metallophosphoesterase</fullName>
    </submittedName>
</protein>
<dbReference type="RefSeq" id="WP_067653732.1">
    <property type="nucleotide sequence ID" value="NZ_KQ961038.1"/>
</dbReference>
<feature type="domain" description="Calcineurin-like phosphoesterase" evidence="4">
    <location>
        <begin position="148"/>
        <end position="312"/>
    </location>
</feature>
<keyword evidence="3" id="KW-1133">Transmembrane helix</keyword>
<dbReference type="CDD" id="cd07385">
    <property type="entry name" value="MPP_YkuE_C"/>
    <property type="match status" value="1"/>
</dbReference>
<feature type="transmembrane region" description="Helical" evidence="3">
    <location>
        <begin position="102"/>
        <end position="119"/>
    </location>
</feature>
<evidence type="ECO:0000256" key="1">
    <source>
        <dbReference type="ARBA" id="ARBA00022723"/>
    </source>
</evidence>
<dbReference type="EMBL" id="LNUW01000009">
    <property type="protein sequence ID" value="KXG87074.1"/>
    <property type="molecule type" value="Genomic_DNA"/>
</dbReference>
<dbReference type="GO" id="GO:0008758">
    <property type="term" value="F:UDP-2,3-diacylglucosamine hydrolase activity"/>
    <property type="evidence" value="ECO:0007669"/>
    <property type="project" value="TreeGrafter"/>
</dbReference>
<dbReference type="STRING" id="2052828.ATO67_21340"/>
<sequence length="372" mass="40476">MFHLIFGIPWLVVAVRFIQPLPWIWTVKAALAILLLVASQYHLINRLSSGSVFSPEFPRPLIIAINVLMGTILLLAVFQIALDVVSLVITPFKGHFPAVPVGVRYAMGVAAFGLAAFGVSQAIRVPPLKDIEIAIPGLPAAFEGYQMVQLTDLHISRLFYGEWAKEVVKRTNALNADLIVITGDLIDGNIESRKQDIAPLANLKARDGVYTIPGNHEYFFGYEEWMAYYRGLNMMTLANNHDVIERNGESLVIAGVTDLSSSRTGFPPPDVAAAIKGAPEGAPIILLDHQPMEAARNAQLGMAVQLSGHTHGGMVLGLDRLVARANKGFVSGFYQVGGMQLYVNNGTALWPGFALRLGIPSELTRITLRRSS</sequence>
<accession>A0A135P6M5</accession>
<proteinExistence type="predicted"/>
<reference evidence="5 6" key="1">
    <citation type="submission" date="2015-11" db="EMBL/GenBank/DDBJ databases">
        <title>Draft genome sequence of Agrobacterium sp. R89-1.</title>
        <authorList>
            <person name="Zahradnik J."/>
            <person name="Kyslikova E."/>
            <person name="Palyzova A."/>
            <person name="Kyslik P."/>
        </authorList>
    </citation>
    <scope>NUCLEOTIDE SEQUENCE [LARGE SCALE GENOMIC DNA]</scope>
    <source>
        <strain evidence="5 6">R89-1</strain>
    </source>
</reference>
<dbReference type="Gene3D" id="3.60.21.10">
    <property type="match status" value="1"/>
</dbReference>
<dbReference type="AlphaFoldDB" id="A0A135P6M5"/>
<dbReference type="PANTHER" id="PTHR31302:SF31">
    <property type="entry name" value="PHOSPHODIESTERASE YAEI"/>
    <property type="match status" value="1"/>
</dbReference>
<dbReference type="GO" id="GO:0016020">
    <property type="term" value="C:membrane"/>
    <property type="evidence" value="ECO:0007669"/>
    <property type="project" value="GOC"/>
</dbReference>
<dbReference type="OrthoDB" id="9780884at2"/>
<evidence type="ECO:0000256" key="2">
    <source>
        <dbReference type="ARBA" id="ARBA00022801"/>
    </source>
</evidence>
<keyword evidence="2" id="KW-0378">Hydrolase</keyword>
<organism evidence="5 6">
    <name type="scientific">Agrobacterium bohemicum</name>
    <dbReference type="NCBI Taxonomy" id="2052828"/>
    <lineage>
        <taxon>Bacteria</taxon>
        <taxon>Pseudomonadati</taxon>
        <taxon>Pseudomonadota</taxon>
        <taxon>Alphaproteobacteria</taxon>
        <taxon>Hyphomicrobiales</taxon>
        <taxon>Rhizobiaceae</taxon>
        <taxon>Rhizobium/Agrobacterium group</taxon>
        <taxon>Agrobacterium</taxon>
    </lineage>
</organism>
<keyword evidence="1" id="KW-0479">Metal-binding</keyword>
<dbReference type="InterPro" id="IPR051158">
    <property type="entry name" value="Metallophosphoesterase_sf"/>
</dbReference>
<dbReference type="Proteomes" id="UP000070498">
    <property type="component" value="Unassembled WGS sequence"/>
</dbReference>
<evidence type="ECO:0000313" key="5">
    <source>
        <dbReference type="EMBL" id="KXG87074.1"/>
    </source>
</evidence>
<name>A0A135P6M5_9HYPH</name>
<dbReference type="Pfam" id="PF00149">
    <property type="entry name" value="Metallophos"/>
    <property type="match status" value="1"/>
</dbReference>
<dbReference type="GO" id="GO:0009245">
    <property type="term" value="P:lipid A biosynthetic process"/>
    <property type="evidence" value="ECO:0007669"/>
    <property type="project" value="TreeGrafter"/>
</dbReference>
<keyword evidence="6" id="KW-1185">Reference proteome</keyword>
<dbReference type="GO" id="GO:0046872">
    <property type="term" value="F:metal ion binding"/>
    <property type="evidence" value="ECO:0007669"/>
    <property type="project" value="UniProtKB-KW"/>
</dbReference>
<evidence type="ECO:0000259" key="4">
    <source>
        <dbReference type="Pfam" id="PF00149"/>
    </source>
</evidence>
<feature type="transmembrane region" description="Helical" evidence="3">
    <location>
        <begin position="20"/>
        <end position="39"/>
    </location>
</feature>
<comment type="caution">
    <text evidence="5">The sequence shown here is derived from an EMBL/GenBank/DDBJ whole genome shotgun (WGS) entry which is preliminary data.</text>
</comment>